<sequence>MCVGISPYENGILPPLASAIAYSPSTCSGSTPSVQVLSQAISICASHIMYTRSKRPKSTITSDMLDSSVYVSKFAMMLRCSYACCVMGIAFVNSCPTIVSDDAKKVRCSSMFAEWMGDVISIHRRYDRKISIVSMGEDADEVMKDVFKSYKDSNTSVRYTRTVNPAFISRMNVTRIKGESPIDIAITDMEKRICLMMGIDPYMPTRVFFDWYEYPNDTICTIMKMDSIMDLARHLVDHEPAHLLSEFVNAIEPLYNKMSTIDYENIISHMGVIESDDKGSYTGEPASQHTNPSMMAHQPMSVNPFLQSSGGVVQQHISTTVDRSGLSLPIPS</sequence>
<comment type="caution">
    <text evidence="1">The sequence shown here is derived from an EMBL/GenBank/DDBJ whole genome shotgun (WGS) entry which is preliminary data.</text>
</comment>
<accession>A0ACC1MT73</accession>
<organism evidence="1 2">
    <name type="scientific">Xylaria curta</name>
    <dbReference type="NCBI Taxonomy" id="42375"/>
    <lineage>
        <taxon>Eukaryota</taxon>
        <taxon>Fungi</taxon>
        <taxon>Dikarya</taxon>
        <taxon>Ascomycota</taxon>
        <taxon>Pezizomycotina</taxon>
        <taxon>Sordariomycetes</taxon>
        <taxon>Xylariomycetidae</taxon>
        <taxon>Xylariales</taxon>
        <taxon>Xylariaceae</taxon>
        <taxon>Xylaria</taxon>
    </lineage>
</organism>
<protein>
    <submittedName>
        <fullName evidence="1">Uncharacterized protein</fullName>
    </submittedName>
</protein>
<dbReference type="EMBL" id="JAPDGR010003817">
    <property type="protein sequence ID" value="KAJ2970019.1"/>
    <property type="molecule type" value="Genomic_DNA"/>
</dbReference>
<evidence type="ECO:0000313" key="1">
    <source>
        <dbReference type="EMBL" id="KAJ2970019.1"/>
    </source>
</evidence>
<dbReference type="Proteomes" id="UP001143856">
    <property type="component" value="Unassembled WGS sequence"/>
</dbReference>
<gene>
    <name evidence="1" type="ORF">NUW58_g9824</name>
</gene>
<keyword evidence="2" id="KW-1185">Reference proteome</keyword>
<evidence type="ECO:0000313" key="2">
    <source>
        <dbReference type="Proteomes" id="UP001143856"/>
    </source>
</evidence>
<name>A0ACC1MT73_9PEZI</name>
<reference evidence="1" key="1">
    <citation type="submission" date="2022-10" db="EMBL/GenBank/DDBJ databases">
        <title>Genome Sequence of Xylaria curta.</title>
        <authorList>
            <person name="Buettner E."/>
        </authorList>
    </citation>
    <scope>NUCLEOTIDE SEQUENCE</scope>
    <source>
        <strain evidence="1">Babe10</strain>
    </source>
</reference>
<proteinExistence type="predicted"/>